<dbReference type="EMBL" id="LWGR01000005">
    <property type="protein sequence ID" value="KZM74409.1"/>
    <property type="molecule type" value="Genomic_DNA"/>
</dbReference>
<dbReference type="AlphaFoldDB" id="A0A164NIR3"/>
<reference evidence="1 2" key="1">
    <citation type="submission" date="2016-04" db="EMBL/GenBank/DDBJ databases">
        <authorList>
            <person name="Evans L.H."/>
            <person name="Alamgir A."/>
            <person name="Owens N."/>
            <person name="Weber N.D."/>
            <person name="Virtaneva K."/>
            <person name="Barbian K."/>
            <person name="Babar A."/>
            <person name="Rosenke K."/>
        </authorList>
    </citation>
    <scope>NUCLEOTIDE SEQUENCE [LARGE SCALE GENOMIC DNA]</scope>
    <source>
        <strain evidence="1 2">IFM 0406</strain>
    </source>
</reference>
<keyword evidence="2" id="KW-1185">Reference proteome</keyword>
<organism evidence="1 2">
    <name type="scientific">Nocardia terpenica</name>
    <dbReference type="NCBI Taxonomy" id="455432"/>
    <lineage>
        <taxon>Bacteria</taxon>
        <taxon>Bacillati</taxon>
        <taxon>Actinomycetota</taxon>
        <taxon>Actinomycetes</taxon>
        <taxon>Mycobacteriales</taxon>
        <taxon>Nocardiaceae</taxon>
        <taxon>Nocardia</taxon>
    </lineage>
</organism>
<accession>A0A164NIR3</accession>
<evidence type="ECO:0000313" key="1">
    <source>
        <dbReference type="EMBL" id="KZM74409.1"/>
    </source>
</evidence>
<gene>
    <name evidence="1" type="ORF">AWN90_25380</name>
</gene>
<dbReference type="STRING" id="455432.AWN90_25380"/>
<name>A0A164NIR3_9NOCA</name>
<protein>
    <submittedName>
        <fullName evidence="1">Uncharacterized protein</fullName>
    </submittedName>
</protein>
<proteinExistence type="predicted"/>
<comment type="caution">
    <text evidence="1">The sequence shown here is derived from an EMBL/GenBank/DDBJ whole genome shotgun (WGS) entry which is preliminary data.</text>
</comment>
<evidence type="ECO:0000313" key="2">
    <source>
        <dbReference type="Proteomes" id="UP000076512"/>
    </source>
</evidence>
<sequence>MLLANAIDCATGPNRYACRVDSTVVCIGAGDRMLCMTPPASLRNLNVNLLSISGWTEQEDRGDAVTQVFA</sequence>
<dbReference type="Proteomes" id="UP000076512">
    <property type="component" value="Unassembled WGS sequence"/>
</dbReference>